<dbReference type="InterPro" id="IPR017850">
    <property type="entry name" value="Alkaline_phosphatase_core_sf"/>
</dbReference>
<accession>A0A517S7V5</accession>
<gene>
    <name evidence="2" type="ORF">Pan44_02110</name>
</gene>
<proteinExistence type="predicted"/>
<evidence type="ECO:0008006" key="4">
    <source>
        <dbReference type="Google" id="ProtNLM"/>
    </source>
</evidence>
<evidence type="ECO:0000256" key="1">
    <source>
        <dbReference type="SAM" id="SignalP"/>
    </source>
</evidence>
<keyword evidence="1" id="KW-0732">Signal</keyword>
<dbReference type="KEGG" id="ccos:Pan44_02110"/>
<dbReference type="PANTHER" id="PTHR43737">
    <property type="entry name" value="BLL7424 PROTEIN"/>
    <property type="match status" value="1"/>
</dbReference>
<dbReference type="AlphaFoldDB" id="A0A517S7V5"/>
<dbReference type="RefSeq" id="WP_145026417.1">
    <property type="nucleotide sequence ID" value="NZ_CP036271.1"/>
</dbReference>
<reference evidence="2 3" key="1">
    <citation type="submission" date="2019-02" db="EMBL/GenBank/DDBJ databases">
        <title>Deep-cultivation of Planctomycetes and their phenomic and genomic characterization uncovers novel biology.</title>
        <authorList>
            <person name="Wiegand S."/>
            <person name="Jogler M."/>
            <person name="Boedeker C."/>
            <person name="Pinto D."/>
            <person name="Vollmers J."/>
            <person name="Rivas-Marin E."/>
            <person name="Kohn T."/>
            <person name="Peeters S.H."/>
            <person name="Heuer A."/>
            <person name="Rast P."/>
            <person name="Oberbeckmann S."/>
            <person name="Bunk B."/>
            <person name="Jeske O."/>
            <person name="Meyerdierks A."/>
            <person name="Storesund J.E."/>
            <person name="Kallscheuer N."/>
            <person name="Luecker S."/>
            <person name="Lage O.M."/>
            <person name="Pohl T."/>
            <person name="Merkel B.J."/>
            <person name="Hornburger P."/>
            <person name="Mueller R.-W."/>
            <person name="Bruemmer F."/>
            <person name="Labrenz M."/>
            <person name="Spormann A.M."/>
            <person name="Op den Camp H."/>
            <person name="Overmann J."/>
            <person name="Amann R."/>
            <person name="Jetten M.S.M."/>
            <person name="Mascher T."/>
            <person name="Medema M.H."/>
            <person name="Devos D.P."/>
            <person name="Kaster A.-K."/>
            <person name="Ovreas L."/>
            <person name="Rohde M."/>
            <person name="Galperin M.Y."/>
            <person name="Jogler C."/>
        </authorList>
    </citation>
    <scope>NUCLEOTIDE SEQUENCE [LARGE SCALE GENOMIC DNA]</scope>
    <source>
        <strain evidence="2 3">Pan44</strain>
    </source>
</reference>
<dbReference type="SUPFAM" id="SSF53649">
    <property type="entry name" value="Alkaline phosphatase-like"/>
    <property type="match status" value="1"/>
</dbReference>
<name>A0A517S7V5_9PLAN</name>
<dbReference type="Gene3D" id="3.40.720.10">
    <property type="entry name" value="Alkaline Phosphatase, subunit A"/>
    <property type="match status" value="1"/>
</dbReference>
<dbReference type="OrthoDB" id="127333at2"/>
<keyword evidence="3" id="KW-1185">Reference proteome</keyword>
<organism evidence="2 3">
    <name type="scientific">Caulifigura coniformis</name>
    <dbReference type="NCBI Taxonomy" id="2527983"/>
    <lineage>
        <taxon>Bacteria</taxon>
        <taxon>Pseudomonadati</taxon>
        <taxon>Planctomycetota</taxon>
        <taxon>Planctomycetia</taxon>
        <taxon>Planctomycetales</taxon>
        <taxon>Planctomycetaceae</taxon>
        <taxon>Caulifigura</taxon>
    </lineage>
</organism>
<feature type="chain" id="PRO_5021705557" description="Sulfatase" evidence="1">
    <location>
        <begin position="27"/>
        <end position="458"/>
    </location>
</feature>
<evidence type="ECO:0000313" key="3">
    <source>
        <dbReference type="Proteomes" id="UP000315700"/>
    </source>
</evidence>
<protein>
    <recommendedName>
        <fullName evidence="4">Sulfatase</fullName>
    </recommendedName>
</protein>
<dbReference type="InParanoid" id="A0A517S7V5"/>
<sequence precursor="true">MPMHRRTLLQAGAVSWLGLSWPQLLAAQQAVSLPASDSFGKAKACILLFMWGGPAHQDTWDLKPEAPREIRGEFQPISTATPGIQICEHFPELAQRTDRLAIVRSMTHNNVDHTTSTHFLLTGQPPPPDNDLKHDWPSLGSVVSRLGRGRQPLPPFVSMRPKVPGDVPRFVEQSHGQFAGWLGKQFDPLTIDADPNTVDYRVADFALQEGIAVSRLDERRALLAELERQRRALDVSAGTAINEHYRRAFHLLQDTAGGDAFDLAQEPAEMRDRYGRNPHGQSVLQARRLVERGVPLVCVFWPNDGIKNVSVYWDTHSRNFIDLKDRLMPVADRAFSTLLDDLSERGLLDETLVVWTGEFGRTPKVGQRNSDAGAGRDGRDHWPNCFTSVLAGGGVRGGQVYGASDRHAAYPIADAVQPVDLMATVHHLLGIPRELALADAQGRPQVVCPGEPVTRLFS</sequence>
<feature type="signal peptide" evidence="1">
    <location>
        <begin position="1"/>
        <end position="26"/>
    </location>
</feature>
<dbReference type="Proteomes" id="UP000315700">
    <property type="component" value="Chromosome"/>
</dbReference>
<evidence type="ECO:0000313" key="2">
    <source>
        <dbReference type="EMBL" id="QDT52202.1"/>
    </source>
</evidence>
<dbReference type="PANTHER" id="PTHR43737:SF1">
    <property type="entry name" value="DUF1501 DOMAIN-CONTAINING PROTEIN"/>
    <property type="match status" value="1"/>
</dbReference>
<dbReference type="InterPro" id="IPR010869">
    <property type="entry name" value="DUF1501"/>
</dbReference>
<dbReference type="Pfam" id="PF07394">
    <property type="entry name" value="DUF1501"/>
    <property type="match status" value="1"/>
</dbReference>
<dbReference type="EMBL" id="CP036271">
    <property type="protein sequence ID" value="QDT52202.1"/>
    <property type="molecule type" value="Genomic_DNA"/>
</dbReference>